<accession>A0A6C0P329</accession>
<dbReference type="EMBL" id="CP048286">
    <property type="protein sequence ID" value="QHW31062.1"/>
    <property type="molecule type" value="Genomic_DNA"/>
</dbReference>
<name>A0A6C0P329_9BACL</name>
<organism evidence="1 2">
    <name type="scientific">Paenibacillus rhizovicinus</name>
    <dbReference type="NCBI Taxonomy" id="2704463"/>
    <lineage>
        <taxon>Bacteria</taxon>
        <taxon>Bacillati</taxon>
        <taxon>Bacillota</taxon>
        <taxon>Bacilli</taxon>
        <taxon>Bacillales</taxon>
        <taxon>Paenibacillaceae</taxon>
        <taxon>Paenibacillus</taxon>
    </lineage>
</organism>
<protein>
    <submittedName>
        <fullName evidence="1">Uncharacterized protein</fullName>
    </submittedName>
</protein>
<dbReference type="Proteomes" id="UP000479114">
    <property type="component" value="Chromosome"/>
</dbReference>
<proteinExistence type="predicted"/>
<dbReference type="AlphaFoldDB" id="A0A6C0P329"/>
<sequence length="71" mass="8091">MDNTISVIVYEKSEDGSLRAIDERTWTTAMVVSLEHVNYITIGNQEYKTLEGRLNLDTGMLEILVVAMRNE</sequence>
<reference evidence="1 2" key="1">
    <citation type="submission" date="2020-02" db="EMBL/GenBank/DDBJ databases">
        <title>Paenibacillus sp. nov., isolated from rhizosphere soil of tomato.</title>
        <authorList>
            <person name="Weon H.-Y."/>
            <person name="Lee S.A."/>
        </authorList>
    </citation>
    <scope>NUCLEOTIDE SEQUENCE [LARGE SCALE GENOMIC DNA]</scope>
    <source>
        <strain evidence="1 2">14171R-81</strain>
    </source>
</reference>
<evidence type="ECO:0000313" key="1">
    <source>
        <dbReference type="EMBL" id="QHW31062.1"/>
    </source>
</evidence>
<dbReference type="RefSeq" id="WP_162639871.1">
    <property type="nucleotide sequence ID" value="NZ_CP048286.1"/>
</dbReference>
<keyword evidence="2" id="KW-1185">Reference proteome</keyword>
<gene>
    <name evidence="1" type="ORF">GZH47_09465</name>
</gene>
<evidence type="ECO:0000313" key="2">
    <source>
        <dbReference type="Proteomes" id="UP000479114"/>
    </source>
</evidence>
<dbReference type="KEGG" id="prz:GZH47_09465"/>